<evidence type="ECO:0000313" key="3">
    <source>
        <dbReference type="Proteomes" id="UP000774935"/>
    </source>
</evidence>
<dbReference type="Proteomes" id="UP000774935">
    <property type="component" value="Unassembled WGS sequence"/>
</dbReference>
<gene>
    <name evidence="2" type="ORF">KYK27_17795</name>
</gene>
<accession>A0ABS6XG82</accession>
<keyword evidence="3" id="KW-1185">Reference proteome</keyword>
<name>A0ABS6XG82_9BACT</name>
<protein>
    <recommendedName>
        <fullName evidence="1">ABC-three component systems C-terminal domain-containing protein</fullName>
    </recommendedName>
</protein>
<feature type="domain" description="ABC-three component systems C-terminal" evidence="1">
    <location>
        <begin position="280"/>
        <end position="606"/>
    </location>
</feature>
<dbReference type="Pfam" id="PF20278">
    <property type="entry name" value="CTD2"/>
    <property type="match status" value="1"/>
</dbReference>
<proteinExistence type="predicted"/>
<evidence type="ECO:0000259" key="1">
    <source>
        <dbReference type="Pfam" id="PF20278"/>
    </source>
</evidence>
<dbReference type="RefSeq" id="WP_199111663.1">
    <property type="nucleotide sequence ID" value="NZ_JAHWXQ010000008.1"/>
</dbReference>
<comment type="caution">
    <text evidence="2">The sequence shown here is derived from an EMBL/GenBank/DDBJ whole genome shotgun (WGS) entry which is preliminary data.</text>
</comment>
<organism evidence="2 3">
    <name type="scientific">Pontibacter populi</name>
    <dbReference type="NCBI Taxonomy" id="890055"/>
    <lineage>
        <taxon>Bacteria</taxon>
        <taxon>Pseudomonadati</taxon>
        <taxon>Bacteroidota</taxon>
        <taxon>Cytophagia</taxon>
        <taxon>Cytophagales</taxon>
        <taxon>Hymenobacteraceae</taxon>
        <taxon>Pontibacter</taxon>
    </lineage>
</organism>
<dbReference type="EMBL" id="JAHWXQ010000008">
    <property type="protein sequence ID" value="MBW3366917.1"/>
    <property type="molecule type" value="Genomic_DNA"/>
</dbReference>
<sequence>MLKKLRLDQTKKYEQSIAVYEIAKMLIAFVRGRTHYISIGAEQGDIQKWDDLIIQDAENSLIHIQVKRQTTDFCRSNDKCTRDPYTQGERKGTLRDLSPFDESIKSLAHWVKKFESVSDTIKREFWIELPENSTKIKEGLEVRHLRYLCNQVKDVTTAKGLNQLASQEPSVRDCYEWLRSWCDFKDWDQVLKALRILTIKSSGLEGDIEARTEELLRDIFTNDKVKDVRLQIISYVDENTTYTGAIKPRSLLFNLISFLLPTVARWTQFRRLDSTWQISGTHDLESHDQIERASIIVPLLWSNDNVKNLKITAQVNENCKLSDSLIQLALHQYGQVNTHCTDAAAWKNLIKLKIGNTLGVSKADLEALNIIEDTEAFSTSDFRPVDSRQDHEFVAAELKDEMTAKTWKLVVDNVERGLDEMGSTEIRNAVELQWHLWKTKLDNSRIEQFNLFKKILHPYAEGEDISGELRIGAKTANLIADGLFLLLIVSVCLGNEKSCWQKIQDNLSVNTIGLSCWSGPSGKKRKVRPMHDECILDLIGKESSDVLILSKIESSPNDIYEEDLMSSNVQTKTLASPSLPKLLVTNNMKLKMLIKRGELQPLRSYLNSFLEQSDNSVEEAINKVVI</sequence>
<evidence type="ECO:0000313" key="2">
    <source>
        <dbReference type="EMBL" id="MBW3366917.1"/>
    </source>
</evidence>
<reference evidence="2 3" key="1">
    <citation type="submission" date="2021-07" db="EMBL/GenBank/DDBJ databases">
        <authorList>
            <person name="Kim M.K."/>
        </authorList>
    </citation>
    <scope>NUCLEOTIDE SEQUENCE [LARGE SCALE GENOMIC DNA]</scope>
    <source>
        <strain evidence="2 3">HLY7-15</strain>
    </source>
</reference>
<dbReference type="InterPro" id="IPR046918">
    <property type="entry name" value="ABC-3C_CTD2"/>
</dbReference>